<organism evidence="1 2">
    <name type="scientific">Candidatus Nitrosymbiomonas proteolyticus</name>
    <dbReference type="NCBI Taxonomy" id="2608984"/>
    <lineage>
        <taxon>Bacteria</taxon>
        <taxon>Bacillati</taxon>
        <taxon>Armatimonadota</taxon>
        <taxon>Armatimonadota incertae sedis</taxon>
        <taxon>Candidatus Nitrosymbiomonas</taxon>
    </lineage>
</organism>
<accession>A0A809RIP8</accession>
<evidence type="ECO:0000313" key="2">
    <source>
        <dbReference type="Proteomes" id="UP000662873"/>
    </source>
</evidence>
<proteinExistence type="predicted"/>
<dbReference type="EMBL" id="AP021858">
    <property type="protein sequence ID" value="BBO24375.1"/>
    <property type="molecule type" value="Genomic_DNA"/>
</dbReference>
<dbReference type="KEGG" id="npy:NPRO_19700"/>
<dbReference type="AlphaFoldDB" id="A0A809RIP8"/>
<protein>
    <submittedName>
        <fullName evidence="1">Uncharacterized protein</fullName>
    </submittedName>
</protein>
<evidence type="ECO:0000313" key="1">
    <source>
        <dbReference type="EMBL" id="BBO24375.1"/>
    </source>
</evidence>
<dbReference type="Proteomes" id="UP000662873">
    <property type="component" value="Chromosome"/>
</dbReference>
<reference evidence="1" key="1">
    <citation type="journal article" name="DNA Res.">
        <title>The physiological potential of anammox bacteria as revealed by their core genome structure.</title>
        <authorList>
            <person name="Okubo T."/>
            <person name="Toyoda A."/>
            <person name="Fukuhara K."/>
            <person name="Uchiyama I."/>
            <person name="Harigaya Y."/>
            <person name="Kuroiwa M."/>
            <person name="Suzuki T."/>
            <person name="Murakami Y."/>
            <person name="Suwa Y."/>
            <person name="Takami H."/>
        </authorList>
    </citation>
    <scope>NUCLEOTIDE SEQUENCE</scope>
    <source>
        <strain evidence="1">317325-2</strain>
    </source>
</reference>
<gene>
    <name evidence="1" type="ORF">NPRO_19700</name>
</gene>
<name>A0A809RIP8_9BACT</name>
<sequence>MAVILSLLCASAQAKVATISLNALAKLSDLILVAEVERVELRAGVRVARIKTIQFVKGSAECPIAFVAERTWTCDLSTAIAGERVLLYLSSIGKVKGRTMNGQDLGAAQAACKKDGIQLYTLTHSGRGRIPLSLNKGQWVAGVTPGEGRGPGLNANLYVPKPIPTLQTSPGHKAVSLAELVRRSATVRNRQ</sequence>